<dbReference type="Gramene" id="OPUNC03G26060.1">
    <property type="protein sequence ID" value="OPUNC03G26060.1"/>
    <property type="gene ID" value="OPUNC03G26060"/>
</dbReference>
<proteinExistence type="predicted"/>
<evidence type="ECO:0000313" key="1">
    <source>
        <dbReference type="EnsemblPlants" id="OPUNC03G26060.1"/>
    </source>
</evidence>
<reference evidence="1" key="1">
    <citation type="submission" date="2015-04" db="UniProtKB">
        <authorList>
            <consortium name="EnsemblPlants"/>
        </authorList>
    </citation>
    <scope>IDENTIFICATION</scope>
</reference>
<organism evidence="1">
    <name type="scientific">Oryza punctata</name>
    <name type="common">Red rice</name>
    <dbReference type="NCBI Taxonomy" id="4537"/>
    <lineage>
        <taxon>Eukaryota</taxon>
        <taxon>Viridiplantae</taxon>
        <taxon>Streptophyta</taxon>
        <taxon>Embryophyta</taxon>
        <taxon>Tracheophyta</taxon>
        <taxon>Spermatophyta</taxon>
        <taxon>Magnoliopsida</taxon>
        <taxon>Liliopsida</taxon>
        <taxon>Poales</taxon>
        <taxon>Poaceae</taxon>
        <taxon>BOP clade</taxon>
        <taxon>Oryzoideae</taxon>
        <taxon>Oryzeae</taxon>
        <taxon>Oryzinae</taxon>
        <taxon>Oryza</taxon>
    </lineage>
</organism>
<keyword evidence="2" id="KW-1185">Reference proteome</keyword>
<dbReference type="AlphaFoldDB" id="A0A0E0KH45"/>
<name>A0A0E0KH45_ORYPU</name>
<evidence type="ECO:0000313" key="2">
    <source>
        <dbReference type="Proteomes" id="UP000026962"/>
    </source>
</evidence>
<accession>A0A0E0KH45</accession>
<dbReference type="Proteomes" id="UP000026962">
    <property type="component" value="Chromosome 3"/>
</dbReference>
<sequence>MVLSPCFRVVNMVSKSTDHGSYGMLTTISIVKELVDHGSYPRGLQQNTNGTITVEAHGGVEERRYVDTHYANIVLDTFVS</sequence>
<dbReference type="HOGENOM" id="CLU_2593950_0_0_1"/>
<dbReference type="EnsemblPlants" id="OPUNC03G26060.1">
    <property type="protein sequence ID" value="OPUNC03G26060.1"/>
    <property type="gene ID" value="OPUNC03G26060"/>
</dbReference>
<reference evidence="1" key="2">
    <citation type="submission" date="2018-05" db="EMBL/GenBank/DDBJ databases">
        <title>OpunRS2 (Oryza punctata Reference Sequence Version 2).</title>
        <authorList>
            <person name="Zhang J."/>
            <person name="Kudrna D."/>
            <person name="Lee S."/>
            <person name="Talag J."/>
            <person name="Welchert J."/>
            <person name="Wing R.A."/>
        </authorList>
    </citation>
    <scope>NUCLEOTIDE SEQUENCE [LARGE SCALE GENOMIC DNA]</scope>
</reference>
<protein>
    <submittedName>
        <fullName evidence="1">Uncharacterized protein</fullName>
    </submittedName>
</protein>